<dbReference type="GO" id="GO:0005634">
    <property type="term" value="C:nucleus"/>
    <property type="evidence" value="ECO:0007669"/>
    <property type="project" value="TreeGrafter"/>
</dbReference>
<comment type="caution">
    <text evidence="2">The sequence shown here is derived from an EMBL/GenBank/DDBJ whole genome shotgun (WGS) entry which is preliminary data.</text>
</comment>
<dbReference type="GO" id="GO:0005049">
    <property type="term" value="F:nuclear export signal receptor activity"/>
    <property type="evidence" value="ECO:0007669"/>
    <property type="project" value="InterPro"/>
</dbReference>
<dbReference type="PANTHER" id="PTHR11223">
    <property type="entry name" value="EXPORTIN 1/5"/>
    <property type="match status" value="1"/>
</dbReference>
<keyword evidence="3" id="KW-1185">Reference proteome</keyword>
<feature type="non-terminal residue" evidence="2">
    <location>
        <position position="1"/>
    </location>
</feature>
<dbReference type="GO" id="GO:0000055">
    <property type="term" value="P:ribosomal large subunit export from nucleus"/>
    <property type="evidence" value="ECO:0007669"/>
    <property type="project" value="TreeGrafter"/>
</dbReference>
<accession>A0AAE0G4S2</accession>
<dbReference type="GO" id="GO:0006611">
    <property type="term" value="P:protein export from nucleus"/>
    <property type="evidence" value="ECO:0007669"/>
    <property type="project" value="InterPro"/>
</dbReference>
<feature type="domain" description="Exportin-1/Importin-beta-like" evidence="1">
    <location>
        <begin position="10"/>
        <end position="59"/>
    </location>
</feature>
<dbReference type="InterPro" id="IPR045065">
    <property type="entry name" value="XPO1/5"/>
</dbReference>
<dbReference type="Pfam" id="PF08389">
    <property type="entry name" value="Xpo1"/>
    <property type="match status" value="1"/>
</dbReference>
<dbReference type="EMBL" id="LGRX02009561">
    <property type="protein sequence ID" value="KAK3271600.1"/>
    <property type="molecule type" value="Genomic_DNA"/>
</dbReference>
<evidence type="ECO:0000259" key="1">
    <source>
        <dbReference type="Pfam" id="PF08389"/>
    </source>
</evidence>
<dbReference type="Proteomes" id="UP001190700">
    <property type="component" value="Unassembled WGS sequence"/>
</dbReference>
<dbReference type="AlphaFoldDB" id="A0AAE0G4S2"/>
<dbReference type="PANTHER" id="PTHR11223:SF2">
    <property type="entry name" value="EXPORTIN-1"/>
    <property type="match status" value="1"/>
</dbReference>
<organism evidence="2 3">
    <name type="scientific">Cymbomonas tetramitiformis</name>
    <dbReference type="NCBI Taxonomy" id="36881"/>
    <lineage>
        <taxon>Eukaryota</taxon>
        <taxon>Viridiplantae</taxon>
        <taxon>Chlorophyta</taxon>
        <taxon>Pyramimonadophyceae</taxon>
        <taxon>Pyramimonadales</taxon>
        <taxon>Pyramimonadaceae</taxon>
        <taxon>Cymbomonas</taxon>
    </lineage>
</organism>
<dbReference type="GO" id="GO:0005737">
    <property type="term" value="C:cytoplasm"/>
    <property type="evidence" value="ECO:0007669"/>
    <property type="project" value="TreeGrafter"/>
</dbReference>
<dbReference type="InterPro" id="IPR011989">
    <property type="entry name" value="ARM-like"/>
</dbReference>
<gene>
    <name evidence="2" type="ORF">CYMTET_20064</name>
</gene>
<dbReference type="SUPFAM" id="SSF48371">
    <property type="entry name" value="ARM repeat"/>
    <property type="match status" value="1"/>
</dbReference>
<protein>
    <submittedName>
        <fullName evidence="2">Exportin-1</fullName>
    </submittedName>
</protein>
<name>A0AAE0G4S2_9CHLO</name>
<reference evidence="2 3" key="1">
    <citation type="journal article" date="2015" name="Genome Biol. Evol.">
        <title>Comparative Genomics of a Bacterivorous Green Alga Reveals Evolutionary Causalities and Consequences of Phago-Mixotrophic Mode of Nutrition.</title>
        <authorList>
            <person name="Burns J.A."/>
            <person name="Paasch A."/>
            <person name="Narechania A."/>
            <person name="Kim E."/>
        </authorList>
    </citation>
    <scope>NUCLEOTIDE SEQUENCE [LARGE SCALE GENOMIC DNA]</scope>
    <source>
        <strain evidence="2 3">PLY_AMNH</strain>
    </source>
</reference>
<proteinExistence type="predicted"/>
<dbReference type="GO" id="GO:0000056">
    <property type="term" value="P:ribosomal small subunit export from nucleus"/>
    <property type="evidence" value="ECO:0007669"/>
    <property type="project" value="TreeGrafter"/>
</dbReference>
<dbReference type="InterPro" id="IPR016024">
    <property type="entry name" value="ARM-type_fold"/>
</dbReference>
<evidence type="ECO:0000313" key="3">
    <source>
        <dbReference type="Proteomes" id="UP001190700"/>
    </source>
</evidence>
<dbReference type="Gene3D" id="1.25.10.10">
    <property type="entry name" value="Leucine-rich Repeat Variant"/>
    <property type="match status" value="1"/>
</dbReference>
<sequence length="141" mass="15820">GPGVSSKALKPSLIKATLATLHVYLSWVPLGYIFESTLVQTLLKIFPAPEFRNVFLQCLTEVGQLNVGQMYDQHFVQLFTIFITQLQTVLPRGTNIPEAFENGSDGEQDFLKKLANFLTAFFKNHISLLETEQHQPVLLIG</sequence>
<dbReference type="InterPro" id="IPR013598">
    <property type="entry name" value="Exportin-1/Importin-b-like"/>
</dbReference>
<evidence type="ECO:0000313" key="2">
    <source>
        <dbReference type="EMBL" id="KAK3271600.1"/>
    </source>
</evidence>